<dbReference type="PANTHER" id="PTHR41260">
    <property type="entry name" value="PROTEIN ECSC"/>
    <property type="match status" value="1"/>
</dbReference>
<dbReference type="Proteomes" id="UP000198680">
    <property type="component" value="Unassembled WGS sequence"/>
</dbReference>
<evidence type="ECO:0000313" key="3">
    <source>
        <dbReference type="Proteomes" id="UP000198680"/>
    </source>
</evidence>
<dbReference type="EMBL" id="FNHE01000004">
    <property type="protein sequence ID" value="SDM17800.1"/>
    <property type="molecule type" value="Genomic_DNA"/>
</dbReference>
<sequence>MDDEDGRTQPGADAPDGHQESAVEKVVAALLSSGVDGLGPFKGARQVAEEHLAQHGDAEKAIERVIATHTRLVAATGFATGFGGPLTMPVTIPTDVAVFYALSARCVAAVAHLRGYDIDSDEVRSVVLLSLLGAGGVTLAAEFGAALGTKAALSVLRKLPGRTLMEINKKVGFRLFTKFGTKGVINLGRWVPLVGAGVGAGVNAAAMRATGRYAEHNFPQG</sequence>
<protein>
    <submittedName>
        <fullName evidence="2">EcsC protein family protein</fullName>
    </submittedName>
</protein>
<dbReference type="OrthoDB" id="1425703at2"/>
<keyword evidence="3" id="KW-1185">Reference proteome</keyword>
<proteinExistence type="predicted"/>
<evidence type="ECO:0000256" key="1">
    <source>
        <dbReference type="SAM" id="MobiDB-lite"/>
    </source>
</evidence>
<dbReference type="AlphaFoldDB" id="A0A1G9R3V3"/>
<organism evidence="2 3">
    <name type="scientific">Geodermatophilus siccatus</name>
    <dbReference type="NCBI Taxonomy" id="1137991"/>
    <lineage>
        <taxon>Bacteria</taxon>
        <taxon>Bacillati</taxon>
        <taxon>Actinomycetota</taxon>
        <taxon>Actinomycetes</taxon>
        <taxon>Geodermatophilales</taxon>
        <taxon>Geodermatophilaceae</taxon>
        <taxon>Geodermatophilus</taxon>
    </lineage>
</organism>
<dbReference type="Pfam" id="PF12787">
    <property type="entry name" value="EcsC"/>
    <property type="match status" value="1"/>
</dbReference>
<gene>
    <name evidence="2" type="ORF">SAMN05660642_01757</name>
</gene>
<evidence type="ECO:0000313" key="2">
    <source>
        <dbReference type="EMBL" id="SDM17800.1"/>
    </source>
</evidence>
<dbReference type="InterPro" id="IPR024787">
    <property type="entry name" value="EcsC"/>
</dbReference>
<dbReference type="RefSeq" id="WP_091216580.1">
    <property type="nucleotide sequence ID" value="NZ_FNHE01000004.1"/>
</dbReference>
<accession>A0A1G9R3V3</accession>
<name>A0A1G9R3V3_9ACTN</name>
<reference evidence="3" key="1">
    <citation type="submission" date="2016-10" db="EMBL/GenBank/DDBJ databases">
        <authorList>
            <person name="Varghese N."/>
            <person name="Submissions S."/>
        </authorList>
    </citation>
    <scope>NUCLEOTIDE SEQUENCE [LARGE SCALE GENOMIC DNA]</scope>
    <source>
        <strain evidence="3">DSM 45419</strain>
    </source>
</reference>
<dbReference type="PANTHER" id="PTHR41260:SF1">
    <property type="entry name" value="PROTEIN ECSC"/>
    <property type="match status" value="1"/>
</dbReference>
<feature type="region of interest" description="Disordered" evidence="1">
    <location>
        <begin position="1"/>
        <end position="22"/>
    </location>
</feature>